<dbReference type="PANTHER" id="PTHR39425:SF1">
    <property type="entry name" value="CYTOCHROME C7-LIKE DOMAIN-CONTAINING PROTEIN"/>
    <property type="match status" value="1"/>
</dbReference>
<dbReference type="OrthoDB" id="9814800at2"/>
<dbReference type="InterPro" id="IPR036280">
    <property type="entry name" value="Multihaem_cyt_sf"/>
</dbReference>
<dbReference type="RefSeq" id="WP_124078011.1">
    <property type="nucleotide sequence ID" value="NZ_UWPJ01000008.1"/>
</dbReference>
<accession>A0A3P4AZG2</accession>
<evidence type="ECO:0000313" key="3">
    <source>
        <dbReference type="Proteomes" id="UP000277294"/>
    </source>
</evidence>
<gene>
    <name evidence="2" type="ORF">PIGHUM_00846</name>
</gene>
<protein>
    <submittedName>
        <fullName evidence="2">Class III cytochrome C family protein</fullName>
    </submittedName>
</protein>
<keyword evidence="1" id="KW-0472">Membrane</keyword>
<dbReference type="CDD" id="cd08168">
    <property type="entry name" value="Cytochrom_C3"/>
    <property type="match status" value="1"/>
</dbReference>
<feature type="transmembrane region" description="Helical" evidence="1">
    <location>
        <begin position="12"/>
        <end position="33"/>
    </location>
</feature>
<sequence>MAQTFDDPAVLLIKLALLAIAGFVAGSAALVVWRMTASVNAREGWDQPIPFSHRHHVGDDGIDCRYCHSTVEKTASAGMPAASVCLTCHAALFRDALALAPLRDSAEQGTPIAWKRVYDLPDFVHFDHSIHVAKGVACMTCHGRVDTMPRLVRQQELTMEWCIECHRAPAHHAGPRDQVFAMHDRAPLSAQDIELLQRTFRFESEARMTSCTTCHR</sequence>
<dbReference type="SUPFAM" id="SSF48695">
    <property type="entry name" value="Multiheme cytochromes"/>
    <property type="match status" value="1"/>
</dbReference>
<evidence type="ECO:0000313" key="2">
    <source>
        <dbReference type="EMBL" id="VCU68788.1"/>
    </source>
</evidence>
<dbReference type="Proteomes" id="UP000277294">
    <property type="component" value="Unassembled WGS sequence"/>
</dbReference>
<keyword evidence="1" id="KW-1133">Transmembrane helix</keyword>
<dbReference type="AlphaFoldDB" id="A0A3P4AZG2"/>
<keyword evidence="3" id="KW-1185">Reference proteome</keyword>
<reference evidence="2 3" key="1">
    <citation type="submission" date="2018-10" db="EMBL/GenBank/DDBJ databases">
        <authorList>
            <person name="Criscuolo A."/>
        </authorList>
    </citation>
    <scope>NUCLEOTIDE SEQUENCE [LARGE SCALE GENOMIC DNA]</scope>
    <source>
        <strain evidence="2">DnA1</strain>
    </source>
</reference>
<name>A0A3P4AZG2_9BURK</name>
<evidence type="ECO:0000256" key="1">
    <source>
        <dbReference type="SAM" id="Phobius"/>
    </source>
</evidence>
<dbReference type="EMBL" id="UWPJ01000008">
    <property type="protein sequence ID" value="VCU68788.1"/>
    <property type="molecule type" value="Genomic_DNA"/>
</dbReference>
<keyword evidence="1" id="KW-0812">Transmembrane</keyword>
<proteinExistence type="predicted"/>
<organism evidence="2 3">
    <name type="scientific">Pigmentiphaga humi</name>
    <dbReference type="NCBI Taxonomy" id="2478468"/>
    <lineage>
        <taxon>Bacteria</taxon>
        <taxon>Pseudomonadati</taxon>
        <taxon>Pseudomonadota</taxon>
        <taxon>Betaproteobacteria</taxon>
        <taxon>Burkholderiales</taxon>
        <taxon>Alcaligenaceae</taxon>
        <taxon>Pigmentiphaga</taxon>
    </lineage>
</organism>
<dbReference type="Gene3D" id="3.90.10.10">
    <property type="entry name" value="Cytochrome C3"/>
    <property type="match status" value="2"/>
</dbReference>
<dbReference type="PANTHER" id="PTHR39425">
    <property type="entry name" value="LIPOPROTEIN CYTOCHROME C"/>
    <property type="match status" value="1"/>
</dbReference>